<protein>
    <submittedName>
        <fullName evidence="2">TIGR04222 domain-containing membrane protein</fullName>
    </submittedName>
</protein>
<sequence length="288" mass="30333">MIEMSAGAFLAGYSGLFILCVLVLLVIRQRARREWSRGVDSDVGVSDDALALMAGGWSRLAYLMALRLLHSKSVRFKKGFLGSAALVHQKAPSIDLGEREETLLIAIKARGKGGVPMKDLTTLVERSGMAMEEGLAVRGLRAVRAEQRAVQKKLIWVPTFFAFIGVLRVYQGVVANEAFFFVVLIGVIGTAILGALSKVNPLTSKGKRLVTESRKCSRNAVRGGVPEALTAYACLGWLGIAGTSFARGLGNDVTRHFYNAHHSSSGDGGNDGGDGGCGGGCGGCGGCG</sequence>
<evidence type="ECO:0000313" key="2">
    <source>
        <dbReference type="EMBL" id="MFD2158414.1"/>
    </source>
</evidence>
<name>A0ABW4Z977_9BACT</name>
<gene>
    <name evidence="2" type="ORF">ACFSW8_05850</name>
</gene>
<keyword evidence="3" id="KW-1185">Reference proteome</keyword>
<keyword evidence="1" id="KW-1133">Transmembrane helix</keyword>
<evidence type="ECO:0000256" key="1">
    <source>
        <dbReference type="SAM" id="Phobius"/>
    </source>
</evidence>
<dbReference type="EMBL" id="JBHUJB010000023">
    <property type="protein sequence ID" value="MFD2158414.1"/>
    <property type="molecule type" value="Genomic_DNA"/>
</dbReference>
<dbReference type="Proteomes" id="UP001597389">
    <property type="component" value="Unassembled WGS sequence"/>
</dbReference>
<feature type="transmembrane region" description="Helical" evidence="1">
    <location>
        <begin position="179"/>
        <end position="199"/>
    </location>
</feature>
<organism evidence="2 3">
    <name type="scientific">Rubritalea tangerina</name>
    <dbReference type="NCBI Taxonomy" id="430798"/>
    <lineage>
        <taxon>Bacteria</taxon>
        <taxon>Pseudomonadati</taxon>
        <taxon>Verrucomicrobiota</taxon>
        <taxon>Verrucomicrobiia</taxon>
        <taxon>Verrucomicrobiales</taxon>
        <taxon>Rubritaleaceae</taxon>
        <taxon>Rubritalea</taxon>
    </lineage>
</organism>
<dbReference type="InterPro" id="IPR026467">
    <property type="entry name" value="Ser/Gly_Cys_C_dom"/>
</dbReference>
<reference evidence="3" key="1">
    <citation type="journal article" date="2019" name="Int. J. Syst. Evol. Microbiol.">
        <title>The Global Catalogue of Microorganisms (GCM) 10K type strain sequencing project: providing services to taxonomists for standard genome sequencing and annotation.</title>
        <authorList>
            <consortium name="The Broad Institute Genomics Platform"/>
            <consortium name="The Broad Institute Genome Sequencing Center for Infectious Disease"/>
            <person name="Wu L."/>
            <person name="Ma J."/>
        </authorList>
    </citation>
    <scope>NUCLEOTIDE SEQUENCE [LARGE SCALE GENOMIC DNA]</scope>
    <source>
        <strain evidence="3">CCUG 57942</strain>
    </source>
</reference>
<proteinExistence type="predicted"/>
<comment type="caution">
    <text evidence="2">The sequence shown here is derived from an EMBL/GenBank/DDBJ whole genome shotgun (WGS) entry which is preliminary data.</text>
</comment>
<keyword evidence="1" id="KW-0812">Transmembrane</keyword>
<keyword evidence="1" id="KW-0472">Membrane</keyword>
<dbReference type="RefSeq" id="WP_377091431.1">
    <property type="nucleotide sequence ID" value="NZ_JBHSJL010000014.1"/>
</dbReference>
<dbReference type="NCBIfam" id="TIGR04222">
    <property type="entry name" value="near_uncomplex"/>
    <property type="match status" value="1"/>
</dbReference>
<accession>A0ABW4Z977</accession>
<feature type="transmembrane region" description="Helical" evidence="1">
    <location>
        <begin position="154"/>
        <end position="173"/>
    </location>
</feature>
<evidence type="ECO:0000313" key="3">
    <source>
        <dbReference type="Proteomes" id="UP001597389"/>
    </source>
</evidence>
<feature type="transmembrane region" description="Helical" evidence="1">
    <location>
        <begin position="6"/>
        <end position="27"/>
    </location>
</feature>